<feature type="region of interest" description="Disordered" evidence="1">
    <location>
        <begin position="641"/>
        <end position="672"/>
    </location>
</feature>
<name>A0A835Y9E3_9CHLO</name>
<feature type="region of interest" description="Disordered" evidence="1">
    <location>
        <begin position="773"/>
        <end position="820"/>
    </location>
</feature>
<reference evidence="2" key="1">
    <citation type="journal article" date="2020" name="bioRxiv">
        <title>Comparative genomics of Chlamydomonas.</title>
        <authorList>
            <person name="Craig R.J."/>
            <person name="Hasan A.R."/>
            <person name="Ness R.W."/>
            <person name="Keightley P.D."/>
        </authorList>
    </citation>
    <scope>NUCLEOTIDE SEQUENCE</scope>
    <source>
        <strain evidence="2">CCAP 11/70</strain>
    </source>
</reference>
<feature type="compositionally biased region" description="Low complexity" evidence="1">
    <location>
        <begin position="650"/>
        <end position="665"/>
    </location>
</feature>
<accession>A0A835Y9E3</accession>
<proteinExistence type="predicted"/>
<sequence>MAPWWESEDAGAAFPTEFSGPSGEHQTNVVEHQGSQYVRKSSGAVYPSRVELVADVDRWHAQFPVLPAEVLATRPAGAGGGAISRPALWQRNAARLNQDPAAAAALAPLAALPPAATPFRTSLSIDLLGSVIAQETEPEALTAWDAAPCFPVSRGGLPTPANLIPLYSATQHQRRNDFLGALVLPSDDPEPGPSGSAGGGGPFLVASSSSGSSGAGTLVPLRRGLSAEQVVALWTAVAQPLAASWAAGGALALPDREQAVATALLVRDVLTSNWGKLPEGTLYRSLPYKQLHDKDFPAALLRTYLSCTLGPAAAAAAARRADVASSEGGAAFVAAAAAAAAATGSDGGDAGEGVTLAAARAALAAALNWRPSPDGPPPAQKLLLPPEPEPLKPTPPLPTAQPSPAATQEAEGAPQSSSAPAPASTKQAGRGAEDSGSESGSEGQPARESKARTAPSPRPGAGPPGPSPGPGARPGALRPLPRPPPDPVKLARMAWTPTKPKPSPLSRRSPRPIRFPDDVVILPVEHVVVDRWDLIGYDGSLDGGVPSPPRGFGRITAPSGGAAGGGGGAGSGEAAAADAAASPARDQDVGMDKAAAAAEMAAAAGAKDVLAGIREDQGAAAVAAAAAQTAVVATITQAAAGGGEGGAQRGDGASTSGAAAARGPGSVAGGSVAGGPSAAGFGSVAAGSVAGSVSGRGPTAAGYVAGSVAGSTAPSRRQPAVLLPGQTGAGASRDASEAGTGVSGATGAGGGASAAQPMPGVAALPPDLAKAFQSAAKKGRRHAHVSSVKVTAAQAAAMPGPGHPSGNTGGAASGAGTGGDAGVPPGVFGALHPSGGPAGAAAAGMHGLAATGPLGPGMGPPREEPYTIVIKPRYNYEADRQQSGYALPPKPSLISRCFGCLGSTGTVLSAKDEQSRINHYRNFVQHSVPYRPAALMQGPHGTWRVSNSSGGGAAAAAAGDWAAGVPRYSAGGEEKVAQAAAAVQAAAAAQAAAQTDAAAQAAVTAQAQAAVQAAVAAREAATQATVAAHAAAAAASAVRGRPAQPPLASGGGGVSAVGLQSEGGLIAGRALAHQEPQPDLGVGSGGFGAAVGVGKRISGGGESVAGSAAVGAGGARSEGRTGGGGGEEP</sequence>
<feature type="compositionally biased region" description="Gly residues" evidence="1">
    <location>
        <begin position="807"/>
        <end position="820"/>
    </location>
</feature>
<feature type="region of interest" description="Disordered" evidence="1">
    <location>
        <begin position="184"/>
        <end position="203"/>
    </location>
</feature>
<keyword evidence="3" id="KW-1185">Reference proteome</keyword>
<feature type="region of interest" description="Disordered" evidence="1">
    <location>
        <begin position="368"/>
        <end position="513"/>
    </location>
</feature>
<feature type="compositionally biased region" description="Low complexity" evidence="1">
    <location>
        <begin position="402"/>
        <end position="424"/>
    </location>
</feature>
<comment type="caution">
    <text evidence="2">The sequence shown here is derived from an EMBL/GenBank/DDBJ whole genome shotgun (WGS) entry which is preliminary data.</text>
</comment>
<organism evidence="2 3">
    <name type="scientific">Edaphochlamys debaryana</name>
    <dbReference type="NCBI Taxonomy" id="47281"/>
    <lineage>
        <taxon>Eukaryota</taxon>
        <taxon>Viridiplantae</taxon>
        <taxon>Chlorophyta</taxon>
        <taxon>core chlorophytes</taxon>
        <taxon>Chlorophyceae</taxon>
        <taxon>CS clade</taxon>
        <taxon>Chlamydomonadales</taxon>
        <taxon>Chlamydomonadales incertae sedis</taxon>
        <taxon>Edaphochlamys</taxon>
    </lineage>
</organism>
<evidence type="ECO:0000256" key="1">
    <source>
        <dbReference type="SAM" id="MobiDB-lite"/>
    </source>
</evidence>
<feature type="compositionally biased region" description="Gly residues" evidence="1">
    <location>
        <begin position="741"/>
        <end position="752"/>
    </location>
</feature>
<feature type="compositionally biased region" description="Low complexity" evidence="1">
    <location>
        <begin position="572"/>
        <end position="583"/>
    </location>
</feature>
<feature type="region of interest" description="Disordered" evidence="1">
    <location>
        <begin position="554"/>
        <end position="583"/>
    </location>
</feature>
<gene>
    <name evidence="2" type="ORF">HYH03_003475</name>
</gene>
<dbReference type="EMBL" id="JAEHOE010000009">
    <property type="protein sequence ID" value="KAG2498735.1"/>
    <property type="molecule type" value="Genomic_DNA"/>
</dbReference>
<feature type="region of interest" description="Disordered" evidence="1">
    <location>
        <begin position="709"/>
        <end position="759"/>
    </location>
</feature>
<feature type="compositionally biased region" description="Pro residues" evidence="1">
    <location>
        <begin position="456"/>
        <end position="471"/>
    </location>
</feature>
<feature type="region of interest" description="Disordered" evidence="1">
    <location>
        <begin position="1"/>
        <end position="27"/>
    </location>
</feature>
<dbReference type="Proteomes" id="UP000612055">
    <property type="component" value="Unassembled WGS sequence"/>
</dbReference>
<evidence type="ECO:0000313" key="3">
    <source>
        <dbReference type="Proteomes" id="UP000612055"/>
    </source>
</evidence>
<feature type="compositionally biased region" description="Gly residues" evidence="1">
    <location>
        <begin position="1111"/>
        <end position="1129"/>
    </location>
</feature>
<protein>
    <submittedName>
        <fullName evidence="2">Uncharacterized protein</fullName>
    </submittedName>
</protein>
<evidence type="ECO:0000313" key="2">
    <source>
        <dbReference type="EMBL" id="KAG2498735.1"/>
    </source>
</evidence>
<feature type="region of interest" description="Disordered" evidence="1">
    <location>
        <begin position="1102"/>
        <end position="1129"/>
    </location>
</feature>
<feature type="compositionally biased region" description="Pro residues" evidence="1">
    <location>
        <begin position="373"/>
        <end position="401"/>
    </location>
</feature>
<dbReference type="AlphaFoldDB" id="A0A835Y9E3"/>
<feature type="compositionally biased region" description="Gly residues" evidence="1">
    <location>
        <begin position="561"/>
        <end position="571"/>
    </location>
</feature>